<dbReference type="GO" id="GO:0004176">
    <property type="term" value="F:ATP-dependent peptidase activity"/>
    <property type="evidence" value="ECO:0007669"/>
    <property type="project" value="TreeGrafter"/>
</dbReference>
<dbReference type="InterPro" id="IPR027417">
    <property type="entry name" value="P-loop_NTPase"/>
</dbReference>
<evidence type="ECO:0000256" key="1">
    <source>
        <dbReference type="RuleBase" id="RU003651"/>
    </source>
</evidence>
<keyword evidence="5" id="KW-1185">Reference proteome</keyword>
<dbReference type="PANTHER" id="PTHR23076">
    <property type="entry name" value="METALLOPROTEASE M41 FTSH"/>
    <property type="match status" value="1"/>
</dbReference>
<feature type="region of interest" description="Disordered" evidence="2">
    <location>
        <begin position="45"/>
        <end position="86"/>
    </location>
</feature>
<accession>A0A2P5AC70</accession>
<evidence type="ECO:0000313" key="5">
    <source>
        <dbReference type="Proteomes" id="UP000237105"/>
    </source>
</evidence>
<gene>
    <name evidence="4" type="ORF">PanWU01x14_346860</name>
</gene>
<keyword evidence="1" id="KW-0547">Nucleotide-binding</keyword>
<keyword evidence="1" id="KW-0067">ATP-binding</keyword>
<dbReference type="OrthoDB" id="1722724at2759"/>
<reference evidence="5" key="1">
    <citation type="submission" date="2016-06" db="EMBL/GenBank/DDBJ databases">
        <title>Parallel loss of symbiosis genes in relatives of nitrogen-fixing non-legume Parasponia.</title>
        <authorList>
            <person name="Van Velzen R."/>
            <person name="Holmer R."/>
            <person name="Bu F."/>
            <person name="Rutten L."/>
            <person name="Van Zeijl A."/>
            <person name="Liu W."/>
            <person name="Santuari L."/>
            <person name="Cao Q."/>
            <person name="Sharma T."/>
            <person name="Shen D."/>
            <person name="Roswanjaya Y."/>
            <person name="Wardhani T."/>
            <person name="Kalhor M.S."/>
            <person name="Jansen J."/>
            <person name="Van den Hoogen J."/>
            <person name="Gungor B."/>
            <person name="Hartog M."/>
            <person name="Hontelez J."/>
            <person name="Verver J."/>
            <person name="Yang W.-C."/>
            <person name="Schijlen E."/>
            <person name="Repin R."/>
            <person name="Schilthuizen M."/>
            <person name="Schranz E."/>
            <person name="Heidstra R."/>
            <person name="Miyata K."/>
            <person name="Fedorova E."/>
            <person name="Kohlen W."/>
            <person name="Bisseling T."/>
            <person name="Smit S."/>
            <person name="Geurts R."/>
        </authorList>
    </citation>
    <scope>NUCLEOTIDE SEQUENCE [LARGE SCALE GENOMIC DNA]</scope>
    <source>
        <strain evidence="5">cv. WU1-14</strain>
    </source>
</reference>
<feature type="domain" description="ATPase AAA-type core" evidence="3">
    <location>
        <begin position="2"/>
        <end position="44"/>
    </location>
</feature>
<dbReference type="PANTHER" id="PTHR23076:SF118">
    <property type="entry name" value="ATP-DEPENDENT ZINC METALLOPROTEASE FTSH 6, CHLOROPLASTIC"/>
    <property type="match status" value="1"/>
</dbReference>
<dbReference type="GO" id="GO:0006508">
    <property type="term" value="P:proteolysis"/>
    <property type="evidence" value="ECO:0007669"/>
    <property type="project" value="TreeGrafter"/>
</dbReference>
<organism evidence="4 5">
    <name type="scientific">Parasponia andersonii</name>
    <name type="common">Sponia andersonii</name>
    <dbReference type="NCBI Taxonomy" id="3476"/>
    <lineage>
        <taxon>Eukaryota</taxon>
        <taxon>Viridiplantae</taxon>
        <taxon>Streptophyta</taxon>
        <taxon>Embryophyta</taxon>
        <taxon>Tracheophyta</taxon>
        <taxon>Spermatophyta</taxon>
        <taxon>Magnoliopsida</taxon>
        <taxon>eudicotyledons</taxon>
        <taxon>Gunneridae</taxon>
        <taxon>Pentapetalae</taxon>
        <taxon>rosids</taxon>
        <taxon>fabids</taxon>
        <taxon>Rosales</taxon>
        <taxon>Cannabaceae</taxon>
        <taxon>Parasponia</taxon>
    </lineage>
</organism>
<dbReference type="GO" id="GO:0009535">
    <property type="term" value="C:chloroplast thylakoid membrane"/>
    <property type="evidence" value="ECO:0007669"/>
    <property type="project" value="TreeGrafter"/>
</dbReference>
<sequence>MLNQLLTEMDGFSGNSGVIVIAATNRPEILDSALLRPDRFDRQELQSENGELRTEELRSENGELRLETSEASPIDDDSCHGGIFCR</sequence>
<dbReference type="Gene3D" id="3.40.50.300">
    <property type="entry name" value="P-loop containing nucleotide triphosphate hydrolases"/>
    <property type="match status" value="1"/>
</dbReference>
<evidence type="ECO:0000313" key="4">
    <source>
        <dbReference type="EMBL" id="PON34143.1"/>
    </source>
</evidence>
<dbReference type="Proteomes" id="UP000237105">
    <property type="component" value="Unassembled WGS sequence"/>
</dbReference>
<name>A0A2P5AC70_PARAD</name>
<dbReference type="InterPro" id="IPR003960">
    <property type="entry name" value="ATPase_AAA_CS"/>
</dbReference>
<protein>
    <submittedName>
        <fullName evidence="4">Spastin</fullName>
    </submittedName>
</protein>
<dbReference type="GO" id="GO:0005524">
    <property type="term" value="F:ATP binding"/>
    <property type="evidence" value="ECO:0007669"/>
    <property type="project" value="UniProtKB-KW"/>
</dbReference>
<dbReference type="AlphaFoldDB" id="A0A2P5AC70"/>
<evidence type="ECO:0000259" key="3">
    <source>
        <dbReference type="Pfam" id="PF00004"/>
    </source>
</evidence>
<dbReference type="STRING" id="3476.A0A2P5AC70"/>
<proteinExistence type="inferred from homology"/>
<feature type="compositionally biased region" description="Basic and acidic residues" evidence="2">
    <location>
        <begin position="45"/>
        <end position="68"/>
    </location>
</feature>
<dbReference type="GO" id="GO:0016887">
    <property type="term" value="F:ATP hydrolysis activity"/>
    <property type="evidence" value="ECO:0007669"/>
    <property type="project" value="InterPro"/>
</dbReference>
<dbReference type="InterPro" id="IPR003959">
    <property type="entry name" value="ATPase_AAA_core"/>
</dbReference>
<dbReference type="EMBL" id="JXTB01000678">
    <property type="protein sequence ID" value="PON34143.1"/>
    <property type="molecule type" value="Genomic_DNA"/>
</dbReference>
<dbReference type="PROSITE" id="PS00674">
    <property type="entry name" value="AAA"/>
    <property type="match status" value="1"/>
</dbReference>
<dbReference type="Pfam" id="PF00004">
    <property type="entry name" value="AAA"/>
    <property type="match status" value="1"/>
</dbReference>
<dbReference type="SUPFAM" id="SSF52540">
    <property type="entry name" value="P-loop containing nucleoside triphosphate hydrolases"/>
    <property type="match status" value="1"/>
</dbReference>
<comment type="caution">
    <text evidence="4">The sequence shown here is derived from an EMBL/GenBank/DDBJ whole genome shotgun (WGS) entry which is preliminary data.</text>
</comment>
<evidence type="ECO:0000256" key="2">
    <source>
        <dbReference type="SAM" id="MobiDB-lite"/>
    </source>
</evidence>
<comment type="similarity">
    <text evidence="1">Belongs to the AAA ATPase family.</text>
</comment>